<dbReference type="RefSeq" id="WP_150807614.1">
    <property type="nucleotide sequence ID" value="NZ_CABVHY010000064.1"/>
</dbReference>
<dbReference type="GO" id="GO:0016491">
    <property type="term" value="F:oxidoreductase activity"/>
    <property type="evidence" value="ECO:0007669"/>
    <property type="project" value="InterPro"/>
</dbReference>
<dbReference type="EMBL" id="CABVHY010000064">
    <property type="protein sequence ID" value="VVO44933.1"/>
    <property type="molecule type" value="Genomic_DNA"/>
</dbReference>
<dbReference type="SUPFAM" id="SSF89733">
    <property type="entry name" value="L-sulfolactate dehydrogenase-like"/>
    <property type="match status" value="1"/>
</dbReference>
<dbReference type="InterPro" id="IPR036111">
    <property type="entry name" value="Mal/L-sulfo/L-lacto_DH-like_sf"/>
</dbReference>
<sequence>MRVSLNEVQVICRKAFEGLGFAAGDCDDAAEIIAWLQLQGLDGIGALKKALAFLHDEVDRPFDTCYEDAAQLTLDARGQSVLRCAAQAVELGVSKALRGGSALIRIRHCHNRILLLGYLARCAEQGLNFCVYWRDARQELVATFSAGQSSPSLRVYDLHQPAQSDEQSINVLISRHFTLLPRLSPEDLAPRLNLDQQTLGGSNSRQLSGGLEVDDSVWIMLKKLGERVLVESTEESRRRGAGESSDAT</sequence>
<evidence type="ECO:0008006" key="3">
    <source>
        <dbReference type="Google" id="ProtNLM"/>
    </source>
</evidence>
<evidence type="ECO:0000313" key="2">
    <source>
        <dbReference type="Proteomes" id="UP000379480"/>
    </source>
</evidence>
<evidence type="ECO:0000313" key="1">
    <source>
        <dbReference type="EMBL" id="VVO44933.1"/>
    </source>
</evidence>
<dbReference type="OrthoDB" id="5792746at2"/>
<name>A0A5E7G7B9_PSEFL</name>
<organism evidence="1 2">
    <name type="scientific">Pseudomonas fluorescens</name>
    <dbReference type="NCBI Taxonomy" id="294"/>
    <lineage>
        <taxon>Bacteria</taxon>
        <taxon>Pseudomonadati</taxon>
        <taxon>Pseudomonadota</taxon>
        <taxon>Gammaproteobacteria</taxon>
        <taxon>Pseudomonadales</taxon>
        <taxon>Pseudomonadaceae</taxon>
        <taxon>Pseudomonas</taxon>
    </lineage>
</organism>
<dbReference type="AlphaFoldDB" id="A0A5E7G7B9"/>
<dbReference type="Proteomes" id="UP000379480">
    <property type="component" value="Unassembled WGS sequence"/>
</dbReference>
<accession>A0A5E7G7B9</accession>
<dbReference type="InterPro" id="IPR022201">
    <property type="entry name" value="DUF3726"/>
</dbReference>
<proteinExistence type="predicted"/>
<reference evidence="1 2" key="1">
    <citation type="submission" date="2019-09" db="EMBL/GenBank/DDBJ databases">
        <authorList>
            <person name="Chandra G."/>
            <person name="Truman W A."/>
        </authorList>
    </citation>
    <scope>NUCLEOTIDE SEQUENCE [LARGE SCALE GENOMIC DNA]</scope>
    <source>
        <strain evidence="1">PS723</strain>
    </source>
</reference>
<protein>
    <recommendedName>
        <fullName evidence="3">Lactate dehydrogenase</fullName>
    </recommendedName>
</protein>
<gene>
    <name evidence="1" type="ORF">PS723_06468</name>
</gene>
<dbReference type="Pfam" id="PF12525">
    <property type="entry name" value="DUF3726"/>
    <property type="match status" value="1"/>
</dbReference>